<gene>
    <name evidence="11" type="ORF">SPI_04057</name>
</gene>
<proteinExistence type="predicted"/>
<feature type="domain" description="Flavodoxin-like" evidence="9">
    <location>
        <begin position="8"/>
        <end position="153"/>
    </location>
</feature>
<dbReference type="InterPro" id="IPR029039">
    <property type="entry name" value="Flavoprotein-like_sf"/>
</dbReference>
<dbReference type="Gene3D" id="2.40.30.10">
    <property type="entry name" value="Translation factors"/>
    <property type="match status" value="1"/>
</dbReference>
<dbReference type="PANTHER" id="PTHR19384:SF10">
    <property type="entry name" value="NADPH-DEPENDENT DIFLAVIN OXIDOREDUCTASE 1"/>
    <property type="match status" value="1"/>
</dbReference>
<evidence type="ECO:0000259" key="10">
    <source>
        <dbReference type="PROSITE" id="PS51384"/>
    </source>
</evidence>
<dbReference type="InterPro" id="IPR003097">
    <property type="entry name" value="CysJ-like_FAD-binding"/>
</dbReference>
<keyword evidence="5" id="KW-0274">FAD</keyword>
<dbReference type="Pfam" id="PF00667">
    <property type="entry name" value="FAD_binding_1"/>
    <property type="match status" value="1"/>
</dbReference>
<evidence type="ECO:0000313" key="12">
    <source>
        <dbReference type="Proteomes" id="UP000076874"/>
    </source>
</evidence>
<dbReference type="Proteomes" id="UP000076874">
    <property type="component" value="Unassembled WGS sequence"/>
</dbReference>
<dbReference type="InterPro" id="IPR001433">
    <property type="entry name" value="OxRdtase_FAD/NAD-bd"/>
</dbReference>
<dbReference type="Gene3D" id="3.40.50.80">
    <property type="entry name" value="Nucleotide-binding domain of ferredoxin-NADP reductase (FNR) module"/>
    <property type="match status" value="1"/>
</dbReference>
<dbReference type="EMBL" id="AZHD01000006">
    <property type="protein sequence ID" value="OAA62517.1"/>
    <property type="molecule type" value="Genomic_DNA"/>
</dbReference>
<sequence>MALPGRRILVLYGSETGNSQDKAEEVDRLCQRLRFHTDLKVMDETKLNDLLDGYDLVCFVVSTTGQGEFPANARAFWKSLRRAKLPPNCLAPVRFTTFGLGDSSYQKFNWSARLLRSRLLRLGASEAFERGEADERHDDGVDSIYQPWVQKLREYLLATYPLPDSVEPIPDSEPLSARYLLRIVPDDMRVHREQEEPAAGEQAFAGGSDNGDEEEERRFLANRDKNAALSHVDRPRSSKEQVDADRELAKMVLHDGDTPRYNGTPIEVNGIDLRQDFYDKDNILKDAPEKYLLRPSPQHAATTPPSPPPPFPPPVLLPVPYCIDAKVAGNTRVTPADHWQDVRLLQLDVHFPVVDGHTNEPLPGDTIVLYAKNYPEDVQRLIDLMGWGDVADANIAFQGNAPAGLFLREGATLRELLTHNLDITAIPSRTFLEKLSYYTTNPDQTEKLLELIQPAYAQEFYDFTSRPRRTILEVLAEFRSAVVPYDIIPDMFPVIRGREFSIANGGVHWHKRLLGQPCPPRTMPPGKGPDVEAPDTALYRFDLLVALVEYKTIIRKPRQGLCSRYIKHLPVGTPLRIDYRRSNPPPCGATGALRPLIAIATGTGIAPIRSLLHERATHPAAAESLLFFGCRNQHADFHFHEEWAETPKLTVYPAFSRDPVPHDEAKRRLALDSKVGNNKDTDVRAAAGLPPLDAVATGMLAPNYDQGKTYVQHVIRRNAARVCELLRKNAVICLCGNSGRMPKSVRAALLDAAVMGGFCADTKEAEKLLFEGQGDDGIVYWEETW</sequence>
<evidence type="ECO:0000259" key="9">
    <source>
        <dbReference type="PROSITE" id="PS50902"/>
    </source>
</evidence>
<evidence type="ECO:0000313" key="11">
    <source>
        <dbReference type="EMBL" id="OAA62517.1"/>
    </source>
</evidence>
<keyword evidence="12" id="KW-1185">Reference proteome</keyword>
<accession>A0A167VE80</accession>
<dbReference type="Gene3D" id="1.20.990.10">
    <property type="entry name" value="NADPH-cytochrome p450 Reductase, Chain A, domain 3"/>
    <property type="match status" value="1"/>
</dbReference>
<dbReference type="InterPro" id="IPR001094">
    <property type="entry name" value="Flavdoxin-like"/>
</dbReference>
<dbReference type="PROSITE" id="PS51384">
    <property type="entry name" value="FAD_FR"/>
    <property type="match status" value="1"/>
</dbReference>
<dbReference type="InterPro" id="IPR039261">
    <property type="entry name" value="FNR_nucleotide-bd"/>
</dbReference>
<dbReference type="PRINTS" id="PR00371">
    <property type="entry name" value="FPNCR"/>
</dbReference>
<dbReference type="STRING" id="1081102.A0A167VE80"/>
<dbReference type="InterPro" id="IPR017938">
    <property type="entry name" value="Riboflavin_synthase-like_b-brl"/>
</dbReference>
<feature type="region of interest" description="Disordered" evidence="8">
    <location>
        <begin position="192"/>
        <end position="218"/>
    </location>
</feature>
<keyword evidence="3" id="KW-0285">Flavoprotein</keyword>
<keyword evidence="4" id="KW-0288">FMN</keyword>
<keyword evidence="7" id="KW-0560">Oxidoreductase</keyword>
<dbReference type="GO" id="GO:0016491">
    <property type="term" value="F:oxidoreductase activity"/>
    <property type="evidence" value="ECO:0007669"/>
    <property type="project" value="UniProtKB-KW"/>
</dbReference>
<evidence type="ECO:0000256" key="6">
    <source>
        <dbReference type="ARBA" id="ARBA00022857"/>
    </source>
</evidence>
<comment type="cofactor">
    <cofactor evidence="2">
        <name>FAD</name>
        <dbReference type="ChEBI" id="CHEBI:57692"/>
    </cofactor>
</comment>
<evidence type="ECO:0000256" key="8">
    <source>
        <dbReference type="SAM" id="MobiDB-lite"/>
    </source>
</evidence>
<dbReference type="InterPro" id="IPR008254">
    <property type="entry name" value="Flavodoxin/NO_synth"/>
</dbReference>
<dbReference type="InterPro" id="IPR017927">
    <property type="entry name" value="FAD-bd_FR_type"/>
</dbReference>
<keyword evidence="6" id="KW-0521">NADP</keyword>
<dbReference type="GO" id="GO:0005829">
    <property type="term" value="C:cytosol"/>
    <property type="evidence" value="ECO:0007669"/>
    <property type="project" value="TreeGrafter"/>
</dbReference>
<dbReference type="PROSITE" id="PS50902">
    <property type="entry name" value="FLAVODOXIN_LIKE"/>
    <property type="match status" value="1"/>
</dbReference>
<dbReference type="SUPFAM" id="SSF52218">
    <property type="entry name" value="Flavoproteins"/>
    <property type="match status" value="1"/>
</dbReference>
<evidence type="ECO:0000256" key="3">
    <source>
        <dbReference type="ARBA" id="ARBA00022630"/>
    </source>
</evidence>
<evidence type="ECO:0000256" key="1">
    <source>
        <dbReference type="ARBA" id="ARBA00001917"/>
    </source>
</evidence>
<evidence type="ECO:0000256" key="7">
    <source>
        <dbReference type="ARBA" id="ARBA00023002"/>
    </source>
</evidence>
<dbReference type="InterPro" id="IPR023173">
    <property type="entry name" value="NADPH_Cyt_P450_Rdtase_alpha"/>
</dbReference>
<dbReference type="InterPro" id="IPR001709">
    <property type="entry name" value="Flavoprot_Pyr_Nucl_cyt_Rdtase"/>
</dbReference>
<dbReference type="PRINTS" id="PR00369">
    <property type="entry name" value="FLAVODOXIN"/>
</dbReference>
<dbReference type="GO" id="GO:0010181">
    <property type="term" value="F:FMN binding"/>
    <property type="evidence" value="ECO:0007669"/>
    <property type="project" value="InterPro"/>
</dbReference>
<dbReference type="Pfam" id="PF00258">
    <property type="entry name" value="Flavodoxin_1"/>
    <property type="match status" value="1"/>
</dbReference>
<evidence type="ECO:0000256" key="2">
    <source>
        <dbReference type="ARBA" id="ARBA00001974"/>
    </source>
</evidence>
<dbReference type="Gene3D" id="3.40.50.360">
    <property type="match status" value="1"/>
</dbReference>
<comment type="caution">
    <text evidence="11">The sequence shown here is derived from an EMBL/GenBank/DDBJ whole genome shotgun (WGS) entry which is preliminary data.</text>
</comment>
<dbReference type="Pfam" id="PF00175">
    <property type="entry name" value="NAD_binding_1"/>
    <property type="match status" value="1"/>
</dbReference>
<dbReference type="AlphaFoldDB" id="A0A167VE80"/>
<dbReference type="SUPFAM" id="SSF63380">
    <property type="entry name" value="Riboflavin synthase domain-like"/>
    <property type="match status" value="1"/>
</dbReference>
<reference evidence="11 12" key="1">
    <citation type="journal article" date="2016" name="Genome Biol. Evol.">
        <title>Divergent and convergent evolution of fungal pathogenicity.</title>
        <authorList>
            <person name="Shang Y."/>
            <person name="Xiao G."/>
            <person name="Zheng P."/>
            <person name="Cen K."/>
            <person name="Zhan S."/>
            <person name="Wang C."/>
        </authorList>
    </citation>
    <scope>NUCLEOTIDE SEQUENCE [LARGE SCALE GENOMIC DNA]</scope>
    <source>
        <strain evidence="11 12">RCEF 264</strain>
    </source>
</reference>
<evidence type="ECO:0000256" key="4">
    <source>
        <dbReference type="ARBA" id="ARBA00022643"/>
    </source>
</evidence>
<comment type="cofactor">
    <cofactor evidence="1">
        <name>FMN</name>
        <dbReference type="ChEBI" id="CHEBI:58210"/>
    </cofactor>
</comment>
<feature type="domain" description="FAD-binding FR-type" evidence="10">
    <location>
        <begin position="320"/>
        <end position="596"/>
    </location>
</feature>
<name>A0A167VE80_9HYPO</name>
<dbReference type="SUPFAM" id="SSF52343">
    <property type="entry name" value="Ferredoxin reductase-like, C-terminal NADP-linked domain"/>
    <property type="match status" value="1"/>
</dbReference>
<organism evidence="11 12">
    <name type="scientific">Niveomyces insectorum RCEF 264</name>
    <dbReference type="NCBI Taxonomy" id="1081102"/>
    <lineage>
        <taxon>Eukaryota</taxon>
        <taxon>Fungi</taxon>
        <taxon>Dikarya</taxon>
        <taxon>Ascomycota</taxon>
        <taxon>Pezizomycotina</taxon>
        <taxon>Sordariomycetes</taxon>
        <taxon>Hypocreomycetidae</taxon>
        <taxon>Hypocreales</taxon>
        <taxon>Cordycipitaceae</taxon>
        <taxon>Niveomyces</taxon>
    </lineage>
</organism>
<protein>
    <submittedName>
        <fullName evidence="11">NADPH-dependent fmn FAD containing oxidoreductase</fullName>
    </submittedName>
</protein>
<dbReference type="OrthoDB" id="1856718at2759"/>
<dbReference type="PANTHER" id="PTHR19384">
    <property type="entry name" value="NITRIC OXIDE SYNTHASE-RELATED"/>
    <property type="match status" value="1"/>
</dbReference>
<dbReference type="GO" id="GO:0050660">
    <property type="term" value="F:flavin adenine dinucleotide binding"/>
    <property type="evidence" value="ECO:0007669"/>
    <property type="project" value="TreeGrafter"/>
</dbReference>
<evidence type="ECO:0000256" key="5">
    <source>
        <dbReference type="ARBA" id="ARBA00022827"/>
    </source>
</evidence>